<name>A0A167W9E2_9AGAM</name>
<evidence type="ECO:0000313" key="1">
    <source>
        <dbReference type="EMBL" id="KZP05838.1"/>
    </source>
</evidence>
<dbReference type="AlphaFoldDB" id="A0A167W9E2"/>
<accession>A0A167W9E2</accession>
<sequence length="102" mass="11471">MAGRELRSHLKLFNSDNVITEDVLSTYLSIIPTSLSHIPTSLSHIPTSVSYTHISNSSTLIFPRFLLGCHSACISINPYLHTHIHLVYPQLYSLLTFTHPQL</sequence>
<reference evidence="1" key="1">
    <citation type="journal article" date="2016" name="Mol. Biol. Evol.">
        <title>Comparative Genomics of Early-Diverging Mushroom-Forming Fungi Provides Insights into the Origins of Lignocellulose Decay Capabilities.</title>
        <authorList>
            <person name="Nagy L.G."/>
            <person name="Riley R."/>
            <person name="Tritt A."/>
            <person name="Adam C."/>
            <person name="Daum C."/>
            <person name="Floudas D."/>
            <person name="Sun H."/>
            <person name="Yadav J.S."/>
            <person name="Pangilinan J."/>
            <person name="Larsson K.H."/>
            <person name="Matsuura K."/>
            <person name="Barry K."/>
            <person name="Labutti K."/>
            <person name="Kuo R."/>
            <person name="Ohm R.A."/>
            <person name="Bhattacharya S.S."/>
            <person name="Shirouzu T."/>
            <person name="Yoshinaga Y."/>
            <person name="Martin F.M."/>
            <person name="Grigoriev I.V."/>
            <person name="Hibbett D.S."/>
        </authorList>
    </citation>
    <scope>NUCLEOTIDE SEQUENCE [LARGE SCALE GENOMIC DNA]</scope>
    <source>
        <strain evidence="1">CBS 109695</strain>
    </source>
</reference>
<organism evidence="1">
    <name type="scientific">Athelia psychrophila</name>
    <dbReference type="NCBI Taxonomy" id="1759441"/>
    <lineage>
        <taxon>Eukaryota</taxon>
        <taxon>Fungi</taxon>
        <taxon>Dikarya</taxon>
        <taxon>Basidiomycota</taxon>
        <taxon>Agaricomycotina</taxon>
        <taxon>Agaricomycetes</taxon>
        <taxon>Agaricomycetidae</taxon>
        <taxon>Atheliales</taxon>
        <taxon>Atheliaceae</taxon>
        <taxon>Athelia</taxon>
    </lineage>
</organism>
<dbReference type="EMBL" id="KV417816">
    <property type="protein sequence ID" value="KZP05838.1"/>
    <property type="molecule type" value="Genomic_DNA"/>
</dbReference>
<protein>
    <submittedName>
        <fullName evidence="1">Uncharacterized protein</fullName>
    </submittedName>
</protein>
<gene>
    <name evidence="1" type="ORF">FIBSPDRAFT_339324</name>
</gene>
<proteinExistence type="predicted"/>